<dbReference type="CDD" id="cd07340">
    <property type="entry name" value="M48B_Htpx_like"/>
    <property type="match status" value="1"/>
</dbReference>
<evidence type="ECO:0000256" key="6">
    <source>
        <dbReference type="ARBA" id="ARBA00022801"/>
    </source>
</evidence>
<keyword evidence="14" id="KW-1185">Reference proteome</keyword>
<dbReference type="EMBL" id="FNNE01000012">
    <property type="protein sequence ID" value="SDX64608.1"/>
    <property type="molecule type" value="Genomic_DNA"/>
</dbReference>
<keyword evidence="4 11" id="KW-0812">Transmembrane</keyword>
<name>A0A1H3DEP6_9GAMM</name>
<feature type="transmembrane region" description="Helical" evidence="11">
    <location>
        <begin position="20"/>
        <end position="42"/>
    </location>
</feature>
<evidence type="ECO:0000256" key="2">
    <source>
        <dbReference type="ARBA" id="ARBA00022475"/>
    </source>
</evidence>
<evidence type="ECO:0000256" key="5">
    <source>
        <dbReference type="ARBA" id="ARBA00022723"/>
    </source>
</evidence>
<evidence type="ECO:0000256" key="7">
    <source>
        <dbReference type="ARBA" id="ARBA00022833"/>
    </source>
</evidence>
<accession>A0A1H3DEP6</accession>
<organism evidence="13 14">
    <name type="scientific">Marinobacter mobilis</name>
    <dbReference type="NCBI Taxonomy" id="488533"/>
    <lineage>
        <taxon>Bacteria</taxon>
        <taxon>Pseudomonadati</taxon>
        <taxon>Pseudomonadota</taxon>
        <taxon>Gammaproteobacteria</taxon>
        <taxon>Pseudomonadales</taxon>
        <taxon>Marinobacteraceae</taxon>
        <taxon>Marinobacter</taxon>
    </lineage>
</organism>
<keyword evidence="7" id="KW-0862">Zinc</keyword>
<keyword evidence="10 11" id="KW-0472">Membrane</keyword>
<sequence>MSNHGFFERQANARRNTTLLVFLFLVAVILISLSVCLVGYLVTRSETTSLSYLDWLMSRHGALTAGTVAGLILLVSAFRWLDLAGGGERVAQMVGARLIDPSTQDQEERRFRNVVEEMAIASGVPVPQLYVMDHESGINAFVAGYTASEAVMVVTHGALTELSRDELQGVVGHEFSHILNGDMRLNVRLIAILAGILVIGQIGSFLLQSGAYRSSMSSRRDNQQGALAIVGLALLIIGYVGVFFGRLIQAAVSRQRELLADASSVQFTRNPEGIAAALYKIGLKGGILKSTSHATDMNHMCFGESARMAFSSLLASHPPIEKRINAIQPGLLTRLQSRMRDSVPAEKIRAAAASKTGTTKGSEVADQVKGFASGATSRNLSSVTRAPVAGAFSASVGQVTRDNEQYAESLLKQLPATFRELLYTRSGAVQLCYALVTAGVEPATRNEYLSRLDSHPLFSPQTDLLEKLVPTLERLGPGVRFPALELAMPALRKLAPEERTLLAEQVQILVMADNRMTLFEFALTSFLQRHLSADAGKASRVHYRSYRPVAGHLRALFSLMARAGTATPKEAGKLYKEAMAGFSEAGDSDSAIQEKVSLKRLREALTHLNALSPLLKPSIIDACGHCVTHDGKVDATEYDILRLVADQLDCPMPPLPGTH</sequence>
<dbReference type="GO" id="GO:0006508">
    <property type="term" value="P:proteolysis"/>
    <property type="evidence" value="ECO:0007669"/>
    <property type="project" value="UniProtKB-KW"/>
</dbReference>
<protein>
    <submittedName>
        <fullName evidence="13">Zn-dependent protease with chaperone function</fullName>
    </submittedName>
</protein>
<dbReference type="AlphaFoldDB" id="A0A1H3DEP6"/>
<dbReference type="PANTHER" id="PTHR43221">
    <property type="entry name" value="PROTEASE HTPX"/>
    <property type="match status" value="1"/>
</dbReference>
<reference evidence="13 14" key="1">
    <citation type="submission" date="2016-10" db="EMBL/GenBank/DDBJ databases">
        <authorList>
            <person name="de Groot N.N."/>
        </authorList>
    </citation>
    <scope>NUCLEOTIDE SEQUENCE [LARGE SCALE GENOMIC DNA]</scope>
    <source>
        <strain evidence="13 14">CGMCC 1.7059</strain>
    </source>
</reference>
<evidence type="ECO:0000256" key="4">
    <source>
        <dbReference type="ARBA" id="ARBA00022692"/>
    </source>
</evidence>
<keyword evidence="9" id="KW-0482">Metalloprotease</keyword>
<evidence type="ECO:0000256" key="3">
    <source>
        <dbReference type="ARBA" id="ARBA00022670"/>
    </source>
</evidence>
<dbReference type="GO" id="GO:0046872">
    <property type="term" value="F:metal ion binding"/>
    <property type="evidence" value="ECO:0007669"/>
    <property type="project" value="UniProtKB-KW"/>
</dbReference>
<dbReference type="Pfam" id="PF01435">
    <property type="entry name" value="Peptidase_M48"/>
    <property type="match status" value="1"/>
</dbReference>
<feature type="transmembrane region" description="Helical" evidence="11">
    <location>
        <begin position="185"/>
        <end position="207"/>
    </location>
</feature>
<keyword evidence="6" id="KW-0378">Hydrolase</keyword>
<feature type="transmembrane region" description="Helical" evidence="11">
    <location>
        <begin position="62"/>
        <end position="81"/>
    </location>
</feature>
<evidence type="ECO:0000256" key="10">
    <source>
        <dbReference type="ARBA" id="ARBA00023136"/>
    </source>
</evidence>
<keyword evidence="8 11" id="KW-1133">Transmembrane helix</keyword>
<keyword evidence="5" id="KW-0479">Metal-binding</keyword>
<dbReference type="OrthoDB" id="15218at2"/>
<evidence type="ECO:0000256" key="8">
    <source>
        <dbReference type="ARBA" id="ARBA00022989"/>
    </source>
</evidence>
<evidence type="ECO:0000256" key="9">
    <source>
        <dbReference type="ARBA" id="ARBA00023049"/>
    </source>
</evidence>
<evidence type="ECO:0000256" key="1">
    <source>
        <dbReference type="ARBA" id="ARBA00001947"/>
    </source>
</evidence>
<dbReference type="GO" id="GO:0004222">
    <property type="term" value="F:metalloendopeptidase activity"/>
    <property type="evidence" value="ECO:0007669"/>
    <property type="project" value="InterPro"/>
</dbReference>
<evidence type="ECO:0000256" key="11">
    <source>
        <dbReference type="SAM" id="Phobius"/>
    </source>
</evidence>
<evidence type="ECO:0000259" key="12">
    <source>
        <dbReference type="Pfam" id="PF01435"/>
    </source>
</evidence>
<evidence type="ECO:0000313" key="13">
    <source>
        <dbReference type="EMBL" id="SDX64608.1"/>
    </source>
</evidence>
<keyword evidence="2" id="KW-1003">Cell membrane</keyword>
<gene>
    <name evidence="13" type="ORF">SAMN04487960_11249</name>
</gene>
<dbReference type="PANTHER" id="PTHR43221:SF2">
    <property type="entry name" value="PROTEASE HTPX HOMOLOG"/>
    <property type="match status" value="1"/>
</dbReference>
<proteinExistence type="predicted"/>
<feature type="transmembrane region" description="Helical" evidence="11">
    <location>
        <begin position="227"/>
        <end position="248"/>
    </location>
</feature>
<keyword evidence="3 13" id="KW-0645">Protease</keyword>
<feature type="domain" description="Peptidase M48" evidence="12">
    <location>
        <begin position="106"/>
        <end position="328"/>
    </location>
</feature>
<dbReference type="Gene3D" id="3.30.2010.10">
    <property type="entry name" value="Metalloproteases ('zincins'), catalytic domain"/>
    <property type="match status" value="1"/>
</dbReference>
<dbReference type="STRING" id="488533.SAMN04487960_11249"/>
<dbReference type="InterPro" id="IPR001915">
    <property type="entry name" value="Peptidase_M48"/>
</dbReference>
<dbReference type="Proteomes" id="UP000199675">
    <property type="component" value="Unassembled WGS sequence"/>
</dbReference>
<dbReference type="RefSeq" id="WP_091817195.1">
    <property type="nucleotide sequence ID" value="NZ_FNNE01000012.1"/>
</dbReference>
<dbReference type="InterPro" id="IPR050083">
    <property type="entry name" value="HtpX_protease"/>
</dbReference>
<evidence type="ECO:0000313" key="14">
    <source>
        <dbReference type="Proteomes" id="UP000199675"/>
    </source>
</evidence>
<comment type="cofactor">
    <cofactor evidence="1">
        <name>Zn(2+)</name>
        <dbReference type="ChEBI" id="CHEBI:29105"/>
    </cofactor>
</comment>